<sequence length="82" mass="9465">MVKAACFRGLYTLIRPITACLRSLFANTGYSLYYKSVQLRLRLQLQLQLQLQLRLSVTAKLSLAINASDDQDYFLQCNVQQY</sequence>
<proteinExistence type="predicted"/>
<accession>A0A380A763</accession>
<organism evidence="1 2">
    <name type="scientific">Shewanella morhuae</name>
    <dbReference type="NCBI Taxonomy" id="365591"/>
    <lineage>
        <taxon>Bacteria</taxon>
        <taxon>Pseudomonadati</taxon>
        <taxon>Pseudomonadota</taxon>
        <taxon>Gammaproteobacteria</taxon>
        <taxon>Alteromonadales</taxon>
        <taxon>Shewanellaceae</taxon>
        <taxon>Shewanella</taxon>
    </lineage>
</organism>
<evidence type="ECO:0000313" key="2">
    <source>
        <dbReference type="Proteomes" id="UP000255061"/>
    </source>
</evidence>
<protein>
    <submittedName>
        <fullName evidence="1">Uncharacterized protein</fullName>
    </submittedName>
</protein>
<evidence type="ECO:0000313" key="1">
    <source>
        <dbReference type="EMBL" id="SUI75387.1"/>
    </source>
</evidence>
<dbReference type="Proteomes" id="UP000255061">
    <property type="component" value="Unassembled WGS sequence"/>
</dbReference>
<name>A0A380A763_9GAMM</name>
<dbReference type="EMBL" id="UGYV01000001">
    <property type="protein sequence ID" value="SUI75387.1"/>
    <property type="molecule type" value="Genomic_DNA"/>
</dbReference>
<gene>
    <name evidence="1" type="ORF">NCTC10736_01701</name>
</gene>
<dbReference type="AlphaFoldDB" id="A0A380A763"/>
<reference evidence="1 2" key="1">
    <citation type="submission" date="2018-06" db="EMBL/GenBank/DDBJ databases">
        <authorList>
            <consortium name="Pathogen Informatics"/>
            <person name="Doyle S."/>
        </authorList>
    </citation>
    <scope>NUCLEOTIDE SEQUENCE [LARGE SCALE GENOMIC DNA]</scope>
    <source>
        <strain evidence="1 2">NCTC10736</strain>
    </source>
</reference>